<proteinExistence type="predicted"/>
<dbReference type="AlphaFoldDB" id="A0A2V2N0I2"/>
<keyword evidence="1 3" id="KW-0378">Hydrolase</keyword>
<evidence type="ECO:0000256" key="1">
    <source>
        <dbReference type="ARBA" id="ARBA00022801"/>
    </source>
</evidence>
<dbReference type="InterPro" id="IPR000073">
    <property type="entry name" value="AB_hydrolase_1"/>
</dbReference>
<dbReference type="SUPFAM" id="SSF53474">
    <property type="entry name" value="alpha/beta-Hydrolases"/>
    <property type="match status" value="1"/>
</dbReference>
<evidence type="ECO:0000313" key="4">
    <source>
        <dbReference type="Proteomes" id="UP000245934"/>
    </source>
</evidence>
<evidence type="ECO:0000313" key="3">
    <source>
        <dbReference type="EMBL" id="PWR71146.1"/>
    </source>
</evidence>
<dbReference type="Gene3D" id="3.40.50.1820">
    <property type="entry name" value="alpha/beta hydrolase"/>
    <property type="match status" value="1"/>
</dbReference>
<name>A0A2V2N0I2_9EURY</name>
<reference evidence="3 4" key="1">
    <citation type="submission" date="2018-05" db="EMBL/GenBank/DDBJ databases">
        <title>Draft genome of Methanospirillum stamsii Pt1.</title>
        <authorList>
            <person name="Dueholm M.S."/>
            <person name="Nielsen P.H."/>
            <person name="Bakmann L.F."/>
            <person name="Otzen D.E."/>
        </authorList>
    </citation>
    <scope>NUCLEOTIDE SEQUENCE [LARGE SCALE GENOMIC DNA]</scope>
    <source>
        <strain evidence="3 4">Pt1</strain>
    </source>
</reference>
<accession>A0A2V2N0I2</accession>
<comment type="caution">
    <text evidence="3">The sequence shown here is derived from an EMBL/GenBank/DDBJ whole genome shotgun (WGS) entry which is preliminary data.</text>
</comment>
<dbReference type="GO" id="GO:0016020">
    <property type="term" value="C:membrane"/>
    <property type="evidence" value="ECO:0007669"/>
    <property type="project" value="TreeGrafter"/>
</dbReference>
<keyword evidence="4" id="KW-1185">Reference proteome</keyword>
<dbReference type="RefSeq" id="WP_109941719.1">
    <property type="nucleotide sequence ID" value="NZ_CP176366.1"/>
</dbReference>
<sequence length="268" mass="30172">MNVRKYGDSPYRIAVIHGGPGAAGEMAPVARFLSHHYGILEPMQTAVTIQGQIEELAEILVKETDTPVILIGYSWGAWLSAMVAARYPYKIHSLILVSAGPFEEQYSTVFQNRMNRLTPEEQREISDLIRSMNDPDCTEKDLVLKKFGEFMGKTDIFNPGPDLRRDSDMLSSNHEIFARIWDEAAKCRESGKLIEICKQIRCPVIAIHGDYDPHPAEGVNGPLSRVIPEFRFILLEHCGHCPWMEAEAKERFFAILIDELSGLVPSSL</sequence>
<dbReference type="InterPro" id="IPR050266">
    <property type="entry name" value="AB_hydrolase_sf"/>
</dbReference>
<feature type="domain" description="AB hydrolase-1" evidence="2">
    <location>
        <begin position="53"/>
        <end position="246"/>
    </location>
</feature>
<organism evidence="3 4">
    <name type="scientific">Methanospirillum stamsii</name>
    <dbReference type="NCBI Taxonomy" id="1277351"/>
    <lineage>
        <taxon>Archaea</taxon>
        <taxon>Methanobacteriati</taxon>
        <taxon>Methanobacteriota</taxon>
        <taxon>Stenosarchaea group</taxon>
        <taxon>Methanomicrobia</taxon>
        <taxon>Methanomicrobiales</taxon>
        <taxon>Methanospirillaceae</taxon>
        <taxon>Methanospirillum</taxon>
    </lineage>
</organism>
<dbReference type="GeneID" id="97608434"/>
<dbReference type="OrthoDB" id="131011at2157"/>
<dbReference type="Proteomes" id="UP000245934">
    <property type="component" value="Unassembled WGS sequence"/>
</dbReference>
<dbReference type="PANTHER" id="PTHR43798">
    <property type="entry name" value="MONOACYLGLYCEROL LIPASE"/>
    <property type="match status" value="1"/>
</dbReference>
<dbReference type="EMBL" id="QGMZ01000035">
    <property type="protein sequence ID" value="PWR71146.1"/>
    <property type="molecule type" value="Genomic_DNA"/>
</dbReference>
<protein>
    <submittedName>
        <fullName evidence="3">Alpha/beta hydrolase</fullName>
    </submittedName>
</protein>
<dbReference type="InterPro" id="IPR029058">
    <property type="entry name" value="AB_hydrolase_fold"/>
</dbReference>
<dbReference type="PANTHER" id="PTHR43798:SF31">
    <property type="entry name" value="AB HYDROLASE SUPERFAMILY PROTEIN YCLE"/>
    <property type="match status" value="1"/>
</dbReference>
<evidence type="ECO:0000259" key="2">
    <source>
        <dbReference type="Pfam" id="PF12697"/>
    </source>
</evidence>
<gene>
    <name evidence="3" type="ORF">DLD82_13825</name>
</gene>
<dbReference type="Pfam" id="PF12697">
    <property type="entry name" value="Abhydrolase_6"/>
    <property type="match status" value="1"/>
</dbReference>
<dbReference type="GO" id="GO:0016787">
    <property type="term" value="F:hydrolase activity"/>
    <property type="evidence" value="ECO:0007669"/>
    <property type="project" value="UniProtKB-KW"/>
</dbReference>